<gene>
    <name evidence="2" type="primary">LOC114253112</name>
</gene>
<dbReference type="InterPro" id="IPR012464">
    <property type="entry name" value="DUF1676"/>
</dbReference>
<dbReference type="OrthoDB" id="8190250at2759"/>
<sequence>MRFFPECGMTTKRKFIGGISALGSFLDKDIDLADGVKLVSIPVPKTLENGRSFDNSVLYRMAKFLQGHELHIKLPKLIEKDRVAQIFAQSLKVVDETYKENGVTGRGKGDGSGGVALLGMMFAKALGAMGIGGLGLLTMKALAASALALMLSAIVGVKKLTSHDDHDDHQVIYAGHHGHHRRRREATPLPYRGWDFKKKTE</sequence>
<dbReference type="PANTHER" id="PTHR21879:SF23">
    <property type="entry name" value="IP06949P"/>
    <property type="match status" value="1"/>
</dbReference>
<protein>
    <submittedName>
        <fullName evidence="2">Uncharacterized protein LOC114253112</fullName>
    </submittedName>
</protein>
<dbReference type="AlphaFoldDB" id="A0A6J2KU17"/>
<evidence type="ECO:0000313" key="1">
    <source>
        <dbReference type="Proteomes" id="UP000504629"/>
    </source>
</evidence>
<dbReference type="GO" id="GO:0016020">
    <property type="term" value="C:membrane"/>
    <property type="evidence" value="ECO:0007669"/>
    <property type="project" value="TreeGrafter"/>
</dbReference>
<dbReference type="KEGG" id="bman:114253112"/>
<dbReference type="Pfam" id="PF07898">
    <property type="entry name" value="DUF1676"/>
    <property type="match status" value="1"/>
</dbReference>
<dbReference type="PANTHER" id="PTHR21879">
    <property type="entry name" value="FI03362P-RELATED-RELATED"/>
    <property type="match status" value="1"/>
</dbReference>
<evidence type="ECO:0000313" key="2">
    <source>
        <dbReference type="RefSeq" id="XP_028043674.1"/>
    </source>
</evidence>
<dbReference type="RefSeq" id="XP_028043674.1">
    <property type="nucleotide sequence ID" value="XM_028187873.1"/>
</dbReference>
<accession>A0A6J2KU17</accession>
<proteinExistence type="predicted"/>
<organism evidence="1 2">
    <name type="scientific">Bombyx mandarina</name>
    <name type="common">Wild silk moth</name>
    <name type="synonym">Wild silkworm</name>
    <dbReference type="NCBI Taxonomy" id="7092"/>
    <lineage>
        <taxon>Eukaryota</taxon>
        <taxon>Metazoa</taxon>
        <taxon>Ecdysozoa</taxon>
        <taxon>Arthropoda</taxon>
        <taxon>Hexapoda</taxon>
        <taxon>Insecta</taxon>
        <taxon>Pterygota</taxon>
        <taxon>Neoptera</taxon>
        <taxon>Endopterygota</taxon>
        <taxon>Lepidoptera</taxon>
        <taxon>Glossata</taxon>
        <taxon>Ditrysia</taxon>
        <taxon>Bombycoidea</taxon>
        <taxon>Bombycidae</taxon>
        <taxon>Bombycinae</taxon>
        <taxon>Bombyx</taxon>
    </lineage>
</organism>
<dbReference type="GeneID" id="114253112"/>
<name>A0A6J2KU17_BOMMA</name>
<dbReference type="Proteomes" id="UP000504629">
    <property type="component" value="Unplaced"/>
</dbReference>
<keyword evidence="1" id="KW-1185">Reference proteome</keyword>
<reference evidence="2" key="1">
    <citation type="submission" date="2025-08" db="UniProtKB">
        <authorList>
            <consortium name="RefSeq"/>
        </authorList>
    </citation>
    <scope>IDENTIFICATION</scope>
    <source>
        <tissue evidence="2">Silk gland</tissue>
    </source>
</reference>